<reference evidence="2" key="1">
    <citation type="journal article" date="2018" name="Int. J. Syst. Evol. Microbiol.">
        <title>Neptunicella marina gen. nov., sp. nov., isolated from surface seawater.</title>
        <authorList>
            <person name="Liu X."/>
            <person name="Lai Q."/>
            <person name="Du Y."/>
            <person name="Zhang X."/>
            <person name="Liu Z."/>
            <person name="Sun F."/>
            <person name="Shao Z."/>
        </authorList>
    </citation>
    <scope>NUCLEOTIDE SEQUENCE</scope>
    <source>
        <strain evidence="2">S27-2</strain>
    </source>
</reference>
<organism evidence="2 3">
    <name type="scientific">Neptunicella marina</name>
    <dbReference type="NCBI Taxonomy" id="2125989"/>
    <lineage>
        <taxon>Bacteria</taxon>
        <taxon>Pseudomonadati</taxon>
        <taxon>Pseudomonadota</taxon>
        <taxon>Gammaproteobacteria</taxon>
        <taxon>Alteromonadales</taxon>
        <taxon>Alteromonadaceae</taxon>
        <taxon>Neptunicella</taxon>
    </lineage>
</organism>
<evidence type="ECO:0000313" key="2">
    <source>
        <dbReference type="EMBL" id="MBC3764478.1"/>
    </source>
</evidence>
<dbReference type="Pfam" id="PF06877">
    <property type="entry name" value="RraB"/>
    <property type="match status" value="1"/>
</dbReference>
<accession>A0A8J6IRW9</accession>
<keyword evidence="3" id="KW-1185">Reference proteome</keyword>
<dbReference type="Gene3D" id="3.30.70.970">
    <property type="entry name" value="RraB-like"/>
    <property type="match status" value="1"/>
</dbReference>
<feature type="domain" description="Regulator of ribonuclease activity B" evidence="1">
    <location>
        <begin position="12"/>
        <end position="108"/>
    </location>
</feature>
<dbReference type="InterPro" id="IPR009671">
    <property type="entry name" value="RraB_dom"/>
</dbReference>
<gene>
    <name evidence="2" type="ORF">H8B19_01215</name>
</gene>
<dbReference type="AlphaFoldDB" id="A0A8J6IRW9"/>
<sequence length="114" mass="12806">MSVISKLMEATEADTDVLRRLNSDGDDFKKFREVDFTFKCGSKDKAETVAGFLDDFQYGKSSVLIEEEQYIVQLLIDMPVTQNILLCVSGFMTCIAELYNVEIDGWGCIAQNGK</sequence>
<dbReference type="SUPFAM" id="SSF89946">
    <property type="entry name" value="Hypothetical protein VC0424"/>
    <property type="match status" value="1"/>
</dbReference>
<dbReference type="InterPro" id="IPR036701">
    <property type="entry name" value="RraB-like_sf"/>
</dbReference>
<name>A0A8J6IRW9_9ALTE</name>
<dbReference type="RefSeq" id="WP_186504949.1">
    <property type="nucleotide sequence ID" value="NZ_JACNEP010000001.1"/>
</dbReference>
<comment type="caution">
    <text evidence="2">The sequence shown here is derived from an EMBL/GenBank/DDBJ whole genome shotgun (WGS) entry which is preliminary data.</text>
</comment>
<dbReference type="Proteomes" id="UP000601768">
    <property type="component" value="Unassembled WGS sequence"/>
</dbReference>
<evidence type="ECO:0000259" key="1">
    <source>
        <dbReference type="Pfam" id="PF06877"/>
    </source>
</evidence>
<protein>
    <submittedName>
        <fullName evidence="2">Ribonuclease E inhibitor RraB</fullName>
    </submittedName>
</protein>
<proteinExistence type="predicted"/>
<reference evidence="2" key="2">
    <citation type="submission" date="2020-08" db="EMBL/GenBank/DDBJ databases">
        <authorList>
            <person name="Lai Q."/>
        </authorList>
    </citation>
    <scope>NUCLEOTIDE SEQUENCE</scope>
    <source>
        <strain evidence="2">S27-2</strain>
    </source>
</reference>
<dbReference type="EMBL" id="JACNEP010000001">
    <property type="protein sequence ID" value="MBC3764478.1"/>
    <property type="molecule type" value="Genomic_DNA"/>
</dbReference>
<evidence type="ECO:0000313" key="3">
    <source>
        <dbReference type="Proteomes" id="UP000601768"/>
    </source>
</evidence>